<dbReference type="OrthoDB" id="1448820at2"/>
<dbReference type="EMBL" id="FORU01000010">
    <property type="protein sequence ID" value="SFJ56447.1"/>
    <property type="molecule type" value="Genomic_DNA"/>
</dbReference>
<dbReference type="AlphaFoldDB" id="A0A1I3SG86"/>
<organism evidence="1 2">
    <name type="scientific">Myroides guanonis</name>
    <dbReference type="NCBI Taxonomy" id="1150112"/>
    <lineage>
        <taxon>Bacteria</taxon>
        <taxon>Pseudomonadati</taxon>
        <taxon>Bacteroidota</taxon>
        <taxon>Flavobacteriia</taxon>
        <taxon>Flavobacteriales</taxon>
        <taxon>Flavobacteriaceae</taxon>
        <taxon>Myroides</taxon>
    </lineage>
</organism>
<proteinExistence type="predicted"/>
<sequence>MKLLKRTFSVQLQCCLWIVLTVFASIGCSAKQNLFGAFDFEVEKPLSVSKALLGTGSLSCSMLNSSSQSEQSVLVKNIFFKNTISFATSLDANLFFNRKENISEDYILQLAGTDPPLYLMFQKIKLALL</sequence>
<evidence type="ECO:0000313" key="1">
    <source>
        <dbReference type="EMBL" id="SFJ56447.1"/>
    </source>
</evidence>
<dbReference type="RefSeq" id="WP_090679511.1">
    <property type="nucleotide sequence ID" value="NZ_FORU01000010.1"/>
</dbReference>
<evidence type="ECO:0000313" key="2">
    <source>
        <dbReference type="Proteomes" id="UP000243887"/>
    </source>
</evidence>
<evidence type="ECO:0008006" key="3">
    <source>
        <dbReference type="Google" id="ProtNLM"/>
    </source>
</evidence>
<protein>
    <recommendedName>
        <fullName evidence="3">Lipoprotein</fullName>
    </recommendedName>
</protein>
<dbReference type="PROSITE" id="PS51257">
    <property type="entry name" value="PROKAR_LIPOPROTEIN"/>
    <property type="match status" value="1"/>
</dbReference>
<accession>A0A1I3SG86</accession>
<name>A0A1I3SG86_9FLAO</name>
<keyword evidence="2" id="KW-1185">Reference proteome</keyword>
<dbReference type="Proteomes" id="UP000243887">
    <property type="component" value="Unassembled WGS sequence"/>
</dbReference>
<dbReference type="STRING" id="1150112.SAMN04487893_11031"/>
<reference evidence="2" key="1">
    <citation type="submission" date="2016-10" db="EMBL/GenBank/DDBJ databases">
        <authorList>
            <person name="Varghese N."/>
            <person name="Submissions S."/>
        </authorList>
    </citation>
    <scope>NUCLEOTIDE SEQUENCE [LARGE SCALE GENOMIC DNA]</scope>
    <source>
        <strain evidence="2">DSM 26542</strain>
    </source>
</reference>
<gene>
    <name evidence="1" type="ORF">SAMN04487893_11031</name>
</gene>